<dbReference type="PROSITE" id="PS51664">
    <property type="entry name" value="YCAO"/>
    <property type="match status" value="1"/>
</dbReference>
<dbReference type="Pfam" id="PF02624">
    <property type="entry name" value="YcaO"/>
    <property type="match status" value="1"/>
</dbReference>
<dbReference type="Gene3D" id="3.30.40.250">
    <property type="match status" value="1"/>
</dbReference>
<evidence type="ECO:0000313" key="2">
    <source>
        <dbReference type="EMBL" id="ADP33747.1"/>
    </source>
</evidence>
<organism evidence="2 3">
    <name type="scientific">Bacillus atrophaeus (strain 1942)</name>
    <dbReference type="NCBI Taxonomy" id="720555"/>
    <lineage>
        <taxon>Bacteria</taxon>
        <taxon>Bacillati</taxon>
        <taxon>Bacillota</taxon>
        <taxon>Bacilli</taxon>
        <taxon>Bacillales</taxon>
        <taxon>Bacillaceae</taxon>
        <taxon>Bacillus</taxon>
    </lineage>
</organism>
<protein>
    <recommendedName>
        <fullName evidence="1">YcaO domain-containing protein</fullName>
    </recommendedName>
</protein>
<dbReference type="InterPro" id="IPR027624">
    <property type="entry name" value="TOMM_cyclo_SagD"/>
</dbReference>
<accession>A0ABM5M0S0</accession>
<dbReference type="Proteomes" id="UP000006867">
    <property type="component" value="Chromosome"/>
</dbReference>
<feature type="domain" description="YcaO" evidence="1">
    <location>
        <begin position="63"/>
        <end position="436"/>
    </location>
</feature>
<dbReference type="RefSeq" id="WP_003327055.1">
    <property type="nucleotide sequence ID" value="NC_014639.1"/>
</dbReference>
<evidence type="ECO:0000313" key="3">
    <source>
        <dbReference type="Proteomes" id="UP000006867"/>
    </source>
</evidence>
<name>A0ABM5M0S0_BACA1</name>
<gene>
    <name evidence="2" type="ordered locus">BATR1942_14125</name>
</gene>
<dbReference type="InterPro" id="IPR003776">
    <property type="entry name" value="YcaO-like_dom"/>
</dbReference>
<dbReference type="PANTHER" id="PTHR37809:SF1">
    <property type="entry name" value="RIBOSOMAL PROTEIN S12 METHYLTHIOTRANSFERASE ACCESSORY FACTOR YCAO"/>
    <property type="match status" value="1"/>
</dbReference>
<evidence type="ECO:0000259" key="1">
    <source>
        <dbReference type="PROSITE" id="PS51664"/>
    </source>
</evidence>
<dbReference type="EMBL" id="CP002207">
    <property type="protein sequence ID" value="ADP33747.1"/>
    <property type="molecule type" value="Genomic_DNA"/>
</dbReference>
<dbReference type="Gene3D" id="3.30.160.660">
    <property type="match status" value="1"/>
</dbReference>
<dbReference type="Gene3D" id="3.30.1330.230">
    <property type="match status" value="1"/>
</dbReference>
<dbReference type="GeneID" id="92914172"/>
<reference evidence="2 3" key="1">
    <citation type="journal article" date="2011" name="Front. Microbiol.">
        <title>Genomic signatures of strain selection and enhancement in Bacillus atrophaeus var. globigii, a historical biowarfare simulant.</title>
        <authorList>
            <person name="Gibbons H.S."/>
            <person name="Broomall S.M."/>
            <person name="McNew L.A."/>
            <person name="Daligault H."/>
            <person name="Chapman C."/>
            <person name="Bruce D."/>
            <person name="Karavis M."/>
            <person name="Krepps M."/>
            <person name="McGregor P.A."/>
            <person name="Hong C."/>
            <person name="Park K.H."/>
            <person name="Akmal A."/>
            <person name="Feldman A."/>
            <person name="Lin J.S."/>
            <person name="Chang W.E."/>
            <person name="Higgs B.W."/>
            <person name="Demirev P."/>
            <person name="Lindquist J."/>
            <person name="Liem A."/>
            <person name="Fochler E."/>
            <person name="Read T.D."/>
            <person name="Tapia R."/>
            <person name="Johnson S."/>
            <person name="Bishop-Lilly K.A."/>
            <person name="Detter C."/>
            <person name="Han C."/>
            <person name="Sozhamannan S."/>
            <person name="Rosenzweig C.N."/>
            <person name="Skowronski E.W."/>
        </authorList>
    </citation>
    <scope>NUCLEOTIDE SEQUENCE [LARGE SCALE GENOMIC DNA]</scope>
    <source>
        <strain evidence="2 3">1942</strain>
    </source>
</reference>
<dbReference type="NCBIfam" id="TIGR03604">
    <property type="entry name" value="TOMM_cyclo_SagD"/>
    <property type="match status" value="1"/>
</dbReference>
<dbReference type="PANTHER" id="PTHR37809">
    <property type="entry name" value="RIBOSOMAL PROTEIN S12 METHYLTHIOTRANSFERASE ACCESSORY FACTOR YCAO"/>
    <property type="match status" value="1"/>
</dbReference>
<sequence>MAHSLEKLVQPLGGFINRVSSLPTYPGEPDFPIQVASTGDISQSLPHIAYLNPGRSMSGDMDGAGGSLHEKDSRIKAIAEALERYSSCVYSEDQFIWATAEELGSKALDLTKIPVCSEAELSHPRCPVNKPLFNSPLRWVKGMSLHTQEETWIPAIMTYLHLPAMSQGERFWLPISTGCAAHTSYEQALINAICEVIERDAISLTWYQELPLPHIVFDETPDQEMTEFLNRTYKNGNIKQYLFNGTTDLGIPTIYSLQLTPYNKKLAALIMCATDLNPQKAINKVMREAASSRIAMMAERPAPNDIDDFFNVFHGATYMGKPERLHAYDFLVQSPNRSNLSEFKNLEQENAGENLAFLLDRLEEKGLEAFAVDLTTDEAIRADMRVVRVVIPGLQPLSFSYRCRFLGHPRLYEGTKAMGYPVKPESEINSWPQPFA</sequence>
<keyword evidence="3" id="KW-1185">Reference proteome</keyword>
<proteinExistence type="predicted"/>